<evidence type="ECO:0000256" key="8">
    <source>
        <dbReference type="ARBA" id="ARBA00023242"/>
    </source>
</evidence>
<feature type="region of interest" description="Disordered" evidence="13">
    <location>
        <begin position="1"/>
        <end position="61"/>
    </location>
</feature>
<dbReference type="RefSeq" id="XP_042564328.1">
    <property type="nucleotide sequence ID" value="XM_042708394.1"/>
</dbReference>
<comment type="subcellular location">
    <subcellularLocation>
        <location evidence="1">Cytoplasm</location>
    </subcellularLocation>
</comment>
<feature type="compositionally biased region" description="Basic and acidic residues" evidence="13">
    <location>
        <begin position="14"/>
        <end position="38"/>
    </location>
</feature>
<dbReference type="OrthoDB" id="6247875at2759"/>
<dbReference type="Proteomes" id="UP000515152">
    <property type="component" value="Chromosome 8"/>
</dbReference>
<comment type="function">
    <text evidence="9">Acts both as a transcriptional activator and a repressor. Binds to the DNA sequence 5'-ACAAT-3' and shows a preference for guanine residues surrounding this core motif. Binds to its own promoter and activates its own transcription. Required to activate the expression of postmeiotic genes involved in spermiogenesis. Binds to the promoter region of CTNNB1 and represses its transcription which leads to inhibition of Wnt signaling. Also inhibits Wnt signaling by binding to the CTNNB1 protein, preventing interaction of CTNNB1 with TCF7L2/TCF4.</text>
</comment>
<dbReference type="GeneID" id="105896232"/>
<feature type="domain" description="HMG box" evidence="14">
    <location>
        <begin position="259"/>
        <end position="327"/>
    </location>
</feature>
<dbReference type="GO" id="GO:0001228">
    <property type="term" value="F:DNA-binding transcription activator activity, RNA polymerase II-specific"/>
    <property type="evidence" value="ECO:0007669"/>
    <property type="project" value="UniProtKB-ARBA"/>
</dbReference>
<sequence length="624" mass="69626">MDRHPKRRAQMSFRKNEQGKNEESEQKPSKRLCSEGVRRPGRPPKVSYVDKSEEKTFGEEKQLPKNFSCNVKCSGDSKKRNVPVIFKAGSSKDSIVPVSASPQETEDLVNSTLPTESEAISQNTLFMTPVFTNASVQVQSVQVKEESIANANNDDLKVNVSPKMTEVFSVPTQFVGQDQLQVSGDRSTQTLQSNDFQLQYTFEGAEPITLSRVPFPPFPMSLPNETSVKVDTSGVNLTQSPSTADDPDIPMCKDRSGYIKRPMNAFMVWARIHRQALSKANPMANNADISVQLGFEWSRLTEEQKMPYYEEAHKLKVKHRQEFPGWVYQPRPGKRKGCGAGDEAPSTSTQAPLTTTSPPPIAHSSATYTMARQPSSRGRSSAGQYLYRNVGRPRLPPVHMIRGPVQMPGGQPLFLQQPPPRPLVHLACGDVVHRPCFRKPSVQHEHSHPIEPLREVTPTNMMHFPKGFQLQTSNLGHHQVYPPAPVQHPTNAIPTQRFPFPSPVYVPGTQFYPPCTYPNAHGAYTYPNFNPSVSDVRGFYEDQCQKHEAMFASLSREFLLREAGEGGSQSHTQLPPISSLMMVSSPSMTVPTSEMVYSQPAQEDPSRLQTVSEDGEEVRVMRIL</sequence>
<dbReference type="AlphaFoldDB" id="A0A8M1KPK8"/>
<evidence type="ECO:0000256" key="12">
    <source>
        <dbReference type="PROSITE-ProRule" id="PRU00267"/>
    </source>
</evidence>
<comment type="subunit">
    <text evidence="10">Interacts with CTNNB1, competitively inhibiting CTNNB1-TCF7L2/TCF4 interaction.</text>
</comment>
<gene>
    <name evidence="16" type="primary">LOC105896232</name>
</gene>
<dbReference type="Pfam" id="PF00505">
    <property type="entry name" value="HMG_box"/>
    <property type="match status" value="1"/>
</dbReference>
<dbReference type="InterPro" id="IPR052856">
    <property type="entry name" value="SOX30_TF"/>
</dbReference>
<evidence type="ECO:0000256" key="9">
    <source>
        <dbReference type="ARBA" id="ARBA00054217"/>
    </source>
</evidence>
<accession>A0A8M1KPK8</accession>
<feature type="compositionally biased region" description="Polar residues" evidence="13">
    <location>
        <begin position="364"/>
        <end position="383"/>
    </location>
</feature>
<dbReference type="GO" id="GO:0005737">
    <property type="term" value="C:cytoplasm"/>
    <property type="evidence" value="ECO:0007669"/>
    <property type="project" value="UniProtKB-SubCell"/>
</dbReference>
<keyword evidence="7" id="KW-0804">Transcription</keyword>
<evidence type="ECO:0000256" key="11">
    <source>
        <dbReference type="ARBA" id="ARBA00070331"/>
    </source>
</evidence>
<keyword evidence="4" id="KW-0805">Transcription regulation</keyword>
<feature type="region of interest" description="Disordered" evidence="13">
    <location>
        <begin position="326"/>
        <end position="384"/>
    </location>
</feature>
<evidence type="ECO:0000256" key="3">
    <source>
        <dbReference type="ARBA" id="ARBA00022491"/>
    </source>
</evidence>
<feature type="compositionally biased region" description="Polar residues" evidence="13">
    <location>
        <begin position="345"/>
        <end position="356"/>
    </location>
</feature>
<keyword evidence="2" id="KW-0963">Cytoplasm</keyword>
<evidence type="ECO:0000256" key="1">
    <source>
        <dbReference type="ARBA" id="ARBA00004496"/>
    </source>
</evidence>
<evidence type="ECO:0000256" key="7">
    <source>
        <dbReference type="ARBA" id="ARBA00023163"/>
    </source>
</evidence>
<dbReference type="GO" id="GO:1990837">
    <property type="term" value="F:sequence-specific double-stranded DNA binding"/>
    <property type="evidence" value="ECO:0007669"/>
    <property type="project" value="TreeGrafter"/>
</dbReference>
<keyword evidence="15" id="KW-1185">Reference proteome</keyword>
<evidence type="ECO:0000256" key="6">
    <source>
        <dbReference type="ARBA" id="ARBA00023159"/>
    </source>
</evidence>
<evidence type="ECO:0000256" key="4">
    <source>
        <dbReference type="ARBA" id="ARBA00023015"/>
    </source>
</evidence>
<dbReference type="KEGG" id="char:105896232"/>
<evidence type="ECO:0000256" key="13">
    <source>
        <dbReference type="SAM" id="MobiDB-lite"/>
    </source>
</evidence>
<dbReference type="PROSITE" id="PS50118">
    <property type="entry name" value="HMG_BOX_2"/>
    <property type="match status" value="1"/>
</dbReference>
<evidence type="ECO:0000259" key="14">
    <source>
        <dbReference type="PROSITE" id="PS50118"/>
    </source>
</evidence>
<evidence type="ECO:0000256" key="10">
    <source>
        <dbReference type="ARBA" id="ARBA00063959"/>
    </source>
</evidence>
<evidence type="ECO:0000256" key="5">
    <source>
        <dbReference type="ARBA" id="ARBA00023125"/>
    </source>
</evidence>
<keyword evidence="6" id="KW-0010">Activator</keyword>
<dbReference type="CDD" id="cd22033">
    <property type="entry name" value="HMG-box_SoxH_SOX30"/>
    <property type="match status" value="1"/>
</dbReference>
<dbReference type="PANTHER" id="PTHR47279:SF1">
    <property type="entry name" value="TRANSCRIPTION FACTOR SOX-30"/>
    <property type="match status" value="1"/>
</dbReference>
<organism evidence="15 16">
    <name type="scientific">Clupea harengus</name>
    <name type="common">Atlantic herring</name>
    <dbReference type="NCBI Taxonomy" id="7950"/>
    <lineage>
        <taxon>Eukaryota</taxon>
        <taxon>Metazoa</taxon>
        <taxon>Chordata</taxon>
        <taxon>Craniata</taxon>
        <taxon>Vertebrata</taxon>
        <taxon>Euteleostomi</taxon>
        <taxon>Actinopterygii</taxon>
        <taxon>Neopterygii</taxon>
        <taxon>Teleostei</taxon>
        <taxon>Clupei</taxon>
        <taxon>Clupeiformes</taxon>
        <taxon>Clupeoidei</taxon>
        <taxon>Clupeidae</taxon>
        <taxon>Clupea</taxon>
    </lineage>
</organism>
<dbReference type="PANTHER" id="PTHR47279">
    <property type="entry name" value="TRANSCRIPTION FACTOR SOX-30"/>
    <property type="match status" value="1"/>
</dbReference>
<evidence type="ECO:0000313" key="16">
    <source>
        <dbReference type="RefSeq" id="XP_042564328.1"/>
    </source>
</evidence>
<feature type="compositionally biased region" description="Basic and acidic residues" evidence="13">
    <location>
        <begin position="48"/>
        <end position="61"/>
    </location>
</feature>
<dbReference type="GO" id="GO:0005634">
    <property type="term" value="C:nucleus"/>
    <property type="evidence" value="ECO:0007669"/>
    <property type="project" value="UniProtKB-UniRule"/>
</dbReference>
<dbReference type="FunFam" id="1.10.30.10:FF:000027">
    <property type="entry name" value="Transcription factor SOX-30"/>
    <property type="match status" value="1"/>
</dbReference>
<dbReference type="InterPro" id="IPR009071">
    <property type="entry name" value="HMG_box_dom"/>
</dbReference>
<protein>
    <recommendedName>
        <fullName evidence="11">Transcription factor SOX-30</fullName>
    </recommendedName>
</protein>
<keyword evidence="8 12" id="KW-0539">Nucleus</keyword>
<proteinExistence type="predicted"/>
<evidence type="ECO:0000313" key="15">
    <source>
        <dbReference type="Proteomes" id="UP000515152"/>
    </source>
</evidence>
<name>A0A8M1KPK8_CLUHA</name>
<keyword evidence="3" id="KW-0678">Repressor</keyword>
<feature type="DNA-binding region" description="HMG box" evidence="12">
    <location>
        <begin position="259"/>
        <end position="327"/>
    </location>
</feature>
<evidence type="ECO:0000256" key="2">
    <source>
        <dbReference type="ARBA" id="ARBA00022490"/>
    </source>
</evidence>
<reference evidence="16" key="1">
    <citation type="submission" date="2025-08" db="UniProtKB">
        <authorList>
            <consortium name="RefSeq"/>
        </authorList>
    </citation>
    <scope>IDENTIFICATION</scope>
</reference>
<dbReference type="SMART" id="SM00398">
    <property type="entry name" value="HMG"/>
    <property type="match status" value="1"/>
</dbReference>
<keyword evidence="5 12" id="KW-0238">DNA-binding</keyword>